<keyword evidence="3" id="KW-1185">Reference proteome</keyword>
<evidence type="ECO:0000259" key="2">
    <source>
        <dbReference type="Pfam" id="PF02463"/>
    </source>
</evidence>
<dbReference type="Proteomes" id="UP000492821">
    <property type="component" value="Unassembled WGS sequence"/>
</dbReference>
<evidence type="ECO:0000313" key="3">
    <source>
        <dbReference type="Proteomes" id="UP000492821"/>
    </source>
</evidence>
<accession>A0A7E4VQJ0</accession>
<proteinExistence type="predicted"/>
<dbReference type="Gene3D" id="3.40.50.300">
    <property type="entry name" value="P-loop containing nucleotide triphosphate hydrolases"/>
    <property type="match status" value="2"/>
</dbReference>
<feature type="region of interest" description="Disordered" evidence="1">
    <location>
        <begin position="184"/>
        <end position="220"/>
    </location>
</feature>
<sequence length="405" mass="44992">MTIMMRMINIRGFRCFGSQVTIPDLSSFNVIGGPISSGKSSIVDALLFVIGTKYDNMTATERKSLIFEGDTPATKATVELVLAIKEAMSNEMSEVHLSRTVTADTDYCYINDTLSTRKDIDQYLRSSGFSNNHPFVVQQDKIDELANASDKDRLDLLKQLFIALHHAEMKAVTPKQSNLALKGAETPTKRVSKQGKVASPYVRPRRSLNSPMKNQVDRRSGTSLKRSLNAIAFNTSNQSFVEFINNMATVFAHTFQKLFPKGMAELYLVEKAARNSEPGVMNFSGLGIRANFRDTCPDGMLNIMALSGSEKLLVAWVLILSTYFFKPMPLYIFDAIDDPLDNDKKTLVYSVIKSLSAHSQILLTVQDNVNISFCDRAFNVSLENEVASVTAITVNDRREIGDGSF</sequence>
<dbReference type="PANTHER" id="PTHR43977">
    <property type="entry name" value="STRUCTURAL MAINTENANCE OF CHROMOSOMES PROTEIN 3"/>
    <property type="match status" value="1"/>
</dbReference>
<reference evidence="3" key="1">
    <citation type="journal article" date="2013" name="Genetics">
        <title>The draft genome and transcriptome of Panagrellus redivivus are shaped by the harsh demands of a free-living lifestyle.</title>
        <authorList>
            <person name="Srinivasan J."/>
            <person name="Dillman A.R."/>
            <person name="Macchietto M.G."/>
            <person name="Heikkinen L."/>
            <person name="Lakso M."/>
            <person name="Fracchia K.M."/>
            <person name="Antoshechkin I."/>
            <person name="Mortazavi A."/>
            <person name="Wong G."/>
            <person name="Sternberg P.W."/>
        </authorList>
    </citation>
    <scope>NUCLEOTIDE SEQUENCE [LARGE SCALE GENOMIC DNA]</scope>
    <source>
        <strain evidence="3">MT8872</strain>
    </source>
</reference>
<dbReference type="SUPFAM" id="SSF52540">
    <property type="entry name" value="P-loop containing nucleoside triphosphate hydrolases"/>
    <property type="match status" value="1"/>
</dbReference>
<feature type="domain" description="RecF/RecN/SMC N-terminal" evidence="2">
    <location>
        <begin position="5"/>
        <end position="384"/>
    </location>
</feature>
<organism evidence="3 4">
    <name type="scientific">Panagrellus redivivus</name>
    <name type="common">Microworm</name>
    <dbReference type="NCBI Taxonomy" id="6233"/>
    <lineage>
        <taxon>Eukaryota</taxon>
        <taxon>Metazoa</taxon>
        <taxon>Ecdysozoa</taxon>
        <taxon>Nematoda</taxon>
        <taxon>Chromadorea</taxon>
        <taxon>Rhabditida</taxon>
        <taxon>Tylenchina</taxon>
        <taxon>Panagrolaimomorpha</taxon>
        <taxon>Panagrolaimoidea</taxon>
        <taxon>Panagrolaimidae</taxon>
        <taxon>Panagrellus</taxon>
    </lineage>
</organism>
<evidence type="ECO:0000256" key="1">
    <source>
        <dbReference type="SAM" id="MobiDB-lite"/>
    </source>
</evidence>
<evidence type="ECO:0000313" key="4">
    <source>
        <dbReference type="WBParaSite" id="Pan_g23823.t1"/>
    </source>
</evidence>
<dbReference type="WBParaSite" id="Pan_g23823.t1">
    <property type="protein sequence ID" value="Pan_g23823.t1"/>
    <property type="gene ID" value="Pan_g23823"/>
</dbReference>
<dbReference type="InterPro" id="IPR003395">
    <property type="entry name" value="RecF/RecN/SMC_N"/>
</dbReference>
<name>A0A7E4VQJ0_PANRE</name>
<dbReference type="AlphaFoldDB" id="A0A7E4VQJ0"/>
<protein>
    <submittedName>
        <fullName evidence="4">SMC_N domain-containing protein</fullName>
    </submittedName>
</protein>
<dbReference type="Pfam" id="PF02463">
    <property type="entry name" value="SMC_N"/>
    <property type="match status" value="1"/>
</dbReference>
<reference evidence="4" key="2">
    <citation type="submission" date="2020-10" db="UniProtKB">
        <authorList>
            <consortium name="WormBaseParasite"/>
        </authorList>
    </citation>
    <scope>IDENTIFICATION</scope>
</reference>
<dbReference type="InterPro" id="IPR027417">
    <property type="entry name" value="P-loop_NTPase"/>
</dbReference>